<accession>A0A495Q9I0</accession>
<comment type="caution">
    <text evidence="1">The sequence shown here is derived from an EMBL/GenBank/DDBJ whole genome shotgun (WGS) entry which is preliminary data.</text>
</comment>
<proteinExistence type="predicted"/>
<gene>
    <name evidence="1" type="ORF">BZB76_6361</name>
</gene>
<dbReference type="OrthoDB" id="3523129at2"/>
<dbReference type="Proteomes" id="UP000274601">
    <property type="component" value="Unassembled WGS sequence"/>
</dbReference>
<name>A0A495Q9I0_9ACTN</name>
<sequence length="138" mass="15176">MTKLRLSYANVEHGGRDTTIGYSAHSGDGGGYDLQKVTAMFHDEDRPDVLAMGEGDRYELNGMEATLEAAAALREAGGPAFIPHPCSLPRDGDMFAPVIHVDPQKGVVRRFCRHQLWPLLRRCPIRSRRRSRDGGCGG</sequence>
<evidence type="ECO:0000313" key="2">
    <source>
        <dbReference type="Proteomes" id="UP000274601"/>
    </source>
</evidence>
<reference evidence="1 2" key="1">
    <citation type="submission" date="2018-10" db="EMBL/GenBank/DDBJ databases">
        <title>Genomic Encyclopedia of Archaeal and Bacterial Type Strains, Phase II (KMG-II): from individual species to whole genera.</title>
        <authorList>
            <person name="Goeker M."/>
        </authorList>
    </citation>
    <scope>NUCLEOTIDE SEQUENCE [LARGE SCALE GENOMIC DNA]</scope>
    <source>
        <strain evidence="1 2">DSM 43383</strain>
    </source>
</reference>
<evidence type="ECO:0000313" key="1">
    <source>
        <dbReference type="EMBL" id="RKS68117.1"/>
    </source>
</evidence>
<keyword evidence="2" id="KW-1185">Reference proteome</keyword>
<protein>
    <submittedName>
        <fullName evidence="1">Uncharacterized protein</fullName>
    </submittedName>
</protein>
<dbReference type="RefSeq" id="WP_121438047.1">
    <property type="nucleotide sequence ID" value="NZ_RBWU01000008.1"/>
</dbReference>
<dbReference type="EMBL" id="RBWU01000008">
    <property type="protein sequence ID" value="RKS68117.1"/>
    <property type="molecule type" value="Genomic_DNA"/>
</dbReference>
<organism evidence="1 2">
    <name type="scientific">Actinomadura pelletieri DSM 43383</name>
    <dbReference type="NCBI Taxonomy" id="1120940"/>
    <lineage>
        <taxon>Bacteria</taxon>
        <taxon>Bacillati</taxon>
        <taxon>Actinomycetota</taxon>
        <taxon>Actinomycetes</taxon>
        <taxon>Streptosporangiales</taxon>
        <taxon>Thermomonosporaceae</taxon>
        <taxon>Actinomadura</taxon>
    </lineage>
</organism>
<dbReference type="AlphaFoldDB" id="A0A495Q9I0"/>